<evidence type="ECO:0000313" key="1">
    <source>
        <dbReference type="EMBL" id="OGI69559.1"/>
    </source>
</evidence>
<reference evidence="1 2" key="1">
    <citation type="journal article" date="2016" name="Nat. Commun.">
        <title>Thousands of microbial genomes shed light on interconnected biogeochemical processes in an aquifer system.</title>
        <authorList>
            <person name="Anantharaman K."/>
            <person name="Brown C.T."/>
            <person name="Hug L.A."/>
            <person name="Sharon I."/>
            <person name="Castelle C.J."/>
            <person name="Probst A.J."/>
            <person name="Thomas B.C."/>
            <person name="Singh A."/>
            <person name="Wilkins M.J."/>
            <person name="Karaoz U."/>
            <person name="Brodie E.L."/>
            <person name="Williams K.H."/>
            <person name="Hubbard S.S."/>
            <person name="Banfield J.F."/>
        </authorList>
    </citation>
    <scope>NUCLEOTIDE SEQUENCE [LARGE SCALE GENOMIC DNA]</scope>
</reference>
<protein>
    <recommendedName>
        <fullName evidence="3">Peptidoglycan binding-like domain-containing protein</fullName>
    </recommendedName>
</protein>
<dbReference type="Gene3D" id="1.10.101.10">
    <property type="entry name" value="PGBD-like superfamily/PGBD"/>
    <property type="match status" value="1"/>
</dbReference>
<dbReference type="SUPFAM" id="SSF47090">
    <property type="entry name" value="PGBD-like"/>
    <property type="match status" value="1"/>
</dbReference>
<comment type="caution">
    <text evidence="1">The sequence shown here is derived from an EMBL/GenBank/DDBJ whole genome shotgun (WGS) entry which is preliminary data.</text>
</comment>
<sequence>MSILNSKVAKFAVGLLSVAVFVVGFAAVKVNKASAAVSSADISATTTVRSGDSGSSALTWQMFLNEHGASLVADSKFGPLSAGAAKVWQAGRGLVADGILGALSRAAAIAQLGTLPQQGSCPNGYVAITPVAPLFASCELVSQQQGACPTGYHSVTPVAPLFASCEVDTQVVPVLTGGAGTIEDADFVSGLTNEEVGEGSTDTKVAGLDIDADEGSDLELMSGRLDFTQGTGATNDFEDYAKEVSFWLGSTELARVDGDQFTDDNNYDKTVTFASGAIIKAGGTGQLVVKVSGVGNLDTADIGDEWTVEFENVRYRDASGAIIIDSDTGDIGGVTRTFSFESFATSTDIELKISEANNDAVNTAHMINVNATEKTSNVTLLDFWLEAQGNSNLDIKEFGAEFTVTTAADVDDMISGGTSPAAFLEIAGTKYGTATYQDGAGTTRDILWDDVNYTIPAGQKVRAKIIVDLLAVSGDLNEGDTILALIDEDETDDTTLVDVRDETNTQLVDGDITGTATGEANQVYDVIFTVATSGWTNTPVKVGGFAGEDDEVTFNLEYTVTAVDGDVYIDNTCTEDADGVLVIGDAPDGFDFFQTTGTAASILLTCSHTTVGATAPTADWLVVNGESEIFKIAITAIADVGTSFVQLGWEGIGWNETDAAGDRLFEGSLDDTYKTNSISLTNR</sequence>
<evidence type="ECO:0008006" key="3">
    <source>
        <dbReference type="Google" id="ProtNLM"/>
    </source>
</evidence>
<dbReference type="STRING" id="1801743.A2824_02660"/>
<proteinExistence type="predicted"/>
<dbReference type="EMBL" id="MFTT01000023">
    <property type="protein sequence ID" value="OGI69559.1"/>
    <property type="molecule type" value="Genomic_DNA"/>
</dbReference>
<accession>A0A1F6VJ15</accession>
<dbReference type="InterPro" id="IPR036365">
    <property type="entry name" value="PGBD-like_sf"/>
</dbReference>
<gene>
    <name evidence="1" type="ORF">A2824_02660</name>
</gene>
<evidence type="ECO:0000313" key="2">
    <source>
        <dbReference type="Proteomes" id="UP000178059"/>
    </source>
</evidence>
<name>A0A1F6VJ15_9BACT</name>
<organism evidence="1 2">
    <name type="scientific">Candidatus Nomurabacteria bacterium RIFCSPHIGHO2_01_FULL_42_16</name>
    <dbReference type="NCBI Taxonomy" id="1801743"/>
    <lineage>
        <taxon>Bacteria</taxon>
        <taxon>Candidatus Nomuraibacteriota</taxon>
    </lineage>
</organism>
<dbReference type="Proteomes" id="UP000178059">
    <property type="component" value="Unassembled WGS sequence"/>
</dbReference>
<dbReference type="InterPro" id="IPR036366">
    <property type="entry name" value="PGBDSf"/>
</dbReference>
<dbReference type="AlphaFoldDB" id="A0A1F6VJ15"/>